<evidence type="ECO:0000256" key="8">
    <source>
        <dbReference type="ARBA" id="ARBA00023136"/>
    </source>
</evidence>
<feature type="transmembrane region" description="Helical" evidence="13">
    <location>
        <begin position="393"/>
        <end position="411"/>
    </location>
</feature>
<reference evidence="17 18" key="1">
    <citation type="submission" date="2018-04" db="EMBL/GenBank/DDBJ databases">
        <authorList>
            <person name="Zhang X."/>
            <person name="Yuan J."/>
            <person name="Li F."/>
            <person name="Xiang J."/>
        </authorList>
    </citation>
    <scope>NUCLEOTIDE SEQUENCE [LARGE SCALE GENOMIC DNA]</scope>
    <source>
        <tissue evidence="17">Muscle</tissue>
    </source>
</reference>
<evidence type="ECO:0000256" key="1">
    <source>
        <dbReference type="ARBA" id="ARBA00004651"/>
    </source>
</evidence>
<feature type="transmembrane region" description="Helical" evidence="13">
    <location>
        <begin position="342"/>
        <end position="362"/>
    </location>
</feature>
<organism evidence="17 18">
    <name type="scientific">Penaeus vannamei</name>
    <name type="common">Whiteleg shrimp</name>
    <name type="synonym">Litopenaeus vannamei</name>
    <dbReference type="NCBI Taxonomy" id="6689"/>
    <lineage>
        <taxon>Eukaryota</taxon>
        <taxon>Metazoa</taxon>
        <taxon>Ecdysozoa</taxon>
        <taxon>Arthropoda</taxon>
        <taxon>Crustacea</taxon>
        <taxon>Multicrustacea</taxon>
        <taxon>Malacostraca</taxon>
        <taxon>Eumalacostraca</taxon>
        <taxon>Eucarida</taxon>
        <taxon>Decapoda</taxon>
        <taxon>Dendrobranchiata</taxon>
        <taxon>Penaeoidea</taxon>
        <taxon>Penaeidae</taxon>
        <taxon>Penaeus</taxon>
    </lineage>
</organism>
<evidence type="ECO:0000259" key="16">
    <source>
        <dbReference type="Pfam" id="PF10613"/>
    </source>
</evidence>
<dbReference type="Pfam" id="PF10613">
    <property type="entry name" value="Lig_chan-Glu_bd"/>
    <property type="match status" value="1"/>
</dbReference>
<dbReference type="Gene3D" id="1.10.287.70">
    <property type="match status" value="1"/>
</dbReference>
<dbReference type="EMBL" id="QCYY01001348">
    <property type="protein sequence ID" value="ROT78650.1"/>
    <property type="molecule type" value="Genomic_DNA"/>
</dbReference>
<dbReference type="PANTHER" id="PTHR42643">
    <property type="entry name" value="IONOTROPIC RECEPTOR 20A-RELATED"/>
    <property type="match status" value="1"/>
</dbReference>
<keyword evidence="14" id="KW-0732">Signal</keyword>
<proteinExistence type="inferred from homology"/>
<dbReference type="OrthoDB" id="6375714at2759"/>
<dbReference type="InterPro" id="IPR019594">
    <property type="entry name" value="Glu/Gly-bd"/>
</dbReference>
<keyword evidence="10" id="KW-0325">Glycoprotein</keyword>
<feature type="chain" id="PRO_5018634375" evidence="14">
    <location>
        <begin position="22"/>
        <end position="572"/>
    </location>
</feature>
<evidence type="ECO:0000256" key="5">
    <source>
        <dbReference type="ARBA" id="ARBA00022692"/>
    </source>
</evidence>
<comment type="subcellular location">
    <subcellularLocation>
        <location evidence="1">Cell membrane</location>
        <topology evidence="1">Multi-pass membrane protein</topology>
    </subcellularLocation>
</comment>
<evidence type="ECO:0000256" key="13">
    <source>
        <dbReference type="SAM" id="Phobius"/>
    </source>
</evidence>
<dbReference type="InterPro" id="IPR001320">
    <property type="entry name" value="Iontro_rcpt_C"/>
</dbReference>
<dbReference type="SUPFAM" id="SSF53850">
    <property type="entry name" value="Periplasmic binding protein-like II"/>
    <property type="match status" value="1"/>
</dbReference>
<dbReference type="GO" id="GO:0015276">
    <property type="term" value="F:ligand-gated monoatomic ion channel activity"/>
    <property type="evidence" value="ECO:0007669"/>
    <property type="project" value="InterPro"/>
</dbReference>
<keyword evidence="6 13" id="KW-1133">Transmembrane helix</keyword>
<evidence type="ECO:0000256" key="2">
    <source>
        <dbReference type="ARBA" id="ARBA00008685"/>
    </source>
</evidence>
<evidence type="ECO:0000313" key="17">
    <source>
        <dbReference type="EMBL" id="ROT78650.1"/>
    </source>
</evidence>
<evidence type="ECO:0000256" key="6">
    <source>
        <dbReference type="ARBA" id="ARBA00022989"/>
    </source>
</evidence>
<keyword evidence="11" id="KW-1071">Ligand-gated ion channel</keyword>
<evidence type="ECO:0000256" key="4">
    <source>
        <dbReference type="ARBA" id="ARBA00022475"/>
    </source>
</evidence>
<evidence type="ECO:0000313" key="18">
    <source>
        <dbReference type="Proteomes" id="UP000283509"/>
    </source>
</evidence>
<evidence type="ECO:0000256" key="10">
    <source>
        <dbReference type="ARBA" id="ARBA00023180"/>
    </source>
</evidence>
<dbReference type="Proteomes" id="UP000283509">
    <property type="component" value="Unassembled WGS sequence"/>
</dbReference>
<gene>
    <name evidence="17" type="ORF">C7M84_002621</name>
</gene>
<dbReference type="GO" id="GO:0050906">
    <property type="term" value="P:detection of stimulus involved in sensory perception"/>
    <property type="evidence" value="ECO:0007669"/>
    <property type="project" value="UniProtKB-ARBA"/>
</dbReference>
<keyword evidence="12" id="KW-0407">Ion channel</keyword>
<keyword evidence="5 13" id="KW-0812">Transmembrane</keyword>
<accession>A0A3R7MD31</accession>
<feature type="domain" description="Ionotropic glutamate receptor L-glutamate and glycine-binding" evidence="16">
    <location>
        <begin position="237"/>
        <end position="325"/>
    </location>
</feature>
<comment type="similarity">
    <text evidence="2">Belongs to the glutamate-gated ion channel (TC 1.A.10.1) family.</text>
</comment>
<evidence type="ECO:0000256" key="11">
    <source>
        <dbReference type="ARBA" id="ARBA00023286"/>
    </source>
</evidence>
<dbReference type="Pfam" id="PF00060">
    <property type="entry name" value="Lig_chan"/>
    <property type="match status" value="1"/>
</dbReference>
<sequence length="572" mass="63620">MAPTLRALVAAAALFPLACVAVFPSVENPHGKARSSRSLEQVLADIVGGPLREKWIVLVVDPSAETIMPLDRIIRALYDSDQTPPLLIFKAEGKWDDRLPPPEDLRGRFAFILVVGSEPEWLVDVSDVWTPAMLLVVNVNASYDARPLLELPLIQRAISLALLEASDDKGTVEFLLFTSRPFSRDPEGGRRMKLFLGSWDDQLFSTIDALFPERFETFGGEVLHVASDYDDYPLIYETDDVDGMNILILKALGDWLNFTFTTTSVASDDLWGSLENGTWTGLLGDVYRGEKNITVNYFTVVYERARDFDYTATYFTEGFGFALRVPPPLPAWRNLFLPFTPLLWASVVGAVVLTTPVIYLLIRATEGTTFTDVAILVFKSLVQQSSSTVSKKGAARLLVGVWWIGGLILALSYTGNLIAVLTVPVFPSLISTIEGLADSNFRVSMVDYGEFVPEALATSADQYLKALGDRMDLVENHPDDEISYRQLLDLLLEGRHAITETYSNMLADDEQGRRHTYVLREQIYTGALAFFLPKHTPWTPRLDRGIRRLVEAGLVDKWQAAAVEAQRSGVKG</sequence>
<evidence type="ECO:0000259" key="15">
    <source>
        <dbReference type="Pfam" id="PF00060"/>
    </source>
</evidence>
<feature type="signal peptide" evidence="14">
    <location>
        <begin position="1"/>
        <end position="21"/>
    </location>
</feature>
<comment type="caution">
    <text evidence="17">The sequence shown here is derived from an EMBL/GenBank/DDBJ whole genome shotgun (WGS) entry which is preliminary data.</text>
</comment>
<dbReference type="PANTHER" id="PTHR42643:SF24">
    <property type="entry name" value="IONOTROPIC RECEPTOR 60A"/>
    <property type="match status" value="1"/>
</dbReference>
<evidence type="ECO:0000256" key="9">
    <source>
        <dbReference type="ARBA" id="ARBA00023170"/>
    </source>
</evidence>
<evidence type="ECO:0000256" key="7">
    <source>
        <dbReference type="ARBA" id="ARBA00023065"/>
    </source>
</evidence>
<dbReference type="Gene3D" id="3.40.190.10">
    <property type="entry name" value="Periplasmic binding protein-like II"/>
    <property type="match status" value="1"/>
</dbReference>
<evidence type="ECO:0000256" key="12">
    <source>
        <dbReference type="ARBA" id="ARBA00023303"/>
    </source>
</evidence>
<evidence type="ECO:0000256" key="3">
    <source>
        <dbReference type="ARBA" id="ARBA00022448"/>
    </source>
</evidence>
<keyword evidence="18" id="KW-1185">Reference proteome</keyword>
<evidence type="ECO:0000256" key="14">
    <source>
        <dbReference type="SAM" id="SignalP"/>
    </source>
</evidence>
<keyword evidence="8 13" id="KW-0472">Membrane</keyword>
<keyword evidence="7" id="KW-0406">Ion transport</keyword>
<feature type="domain" description="Ionotropic glutamate receptor C-terminal" evidence="15">
    <location>
        <begin position="343"/>
        <end position="440"/>
    </location>
</feature>
<dbReference type="InterPro" id="IPR052192">
    <property type="entry name" value="Insect_Ionotropic_Sensory_Rcpt"/>
</dbReference>
<keyword evidence="3" id="KW-0813">Transport</keyword>
<dbReference type="AlphaFoldDB" id="A0A3R7MD31"/>
<reference evidence="17 18" key="2">
    <citation type="submission" date="2019-01" db="EMBL/GenBank/DDBJ databases">
        <title>The decoding of complex shrimp genome reveals the adaptation for benthos swimmer, frequently molting mechanism and breeding impact on genome.</title>
        <authorList>
            <person name="Sun Y."/>
            <person name="Gao Y."/>
            <person name="Yu Y."/>
        </authorList>
    </citation>
    <scope>NUCLEOTIDE SEQUENCE [LARGE SCALE GENOMIC DNA]</scope>
    <source>
        <tissue evidence="17">Muscle</tissue>
    </source>
</reference>
<dbReference type="GO" id="GO:0005886">
    <property type="term" value="C:plasma membrane"/>
    <property type="evidence" value="ECO:0007669"/>
    <property type="project" value="UniProtKB-SubCell"/>
</dbReference>
<name>A0A3R7MD31_PENVA</name>
<keyword evidence="4" id="KW-1003">Cell membrane</keyword>
<keyword evidence="9 17" id="KW-0675">Receptor</keyword>
<protein>
    <submittedName>
        <fullName evidence="17">Variant Ionotropic Glutamate Receptor</fullName>
    </submittedName>
</protein>